<evidence type="ECO:0000259" key="6">
    <source>
        <dbReference type="PROSITE" id="PS51898"/>
    </source>
</evidence>
<evidence type="ECO:0000256" key="1">
    <source>
        <dbReference type="ARBA" id="ARBA00008857"/>
    </source>
</evidence>
<evidence type="ECO:0000256" key="3">
    <source>
        <dbReference type="ARBA" id="ARBA00023172"/>
    </source>
</evidence>
<comment type="similarity">
    <text evidence="1">Belongs to the 'phage' integrase family.</text>
</comment>
<dbReference type="Pfam" id="PF13102">
    <property type="entry name" value="Phage_int_SAM_5"/>
    <property type="match status" value="1"/>
</dbReference>
<dbReference type="PANTHER" id="PTHR30349:SF64">
    <property type="entry name" value="PROPHAGE INTEGRASE INTD-RELATED"/>
    <property type="match status" value="1"/>
</dbReference>
<dbReference type="Pfam" id="PF00589">
    <property type="entry name" value="Phage_integrase"/>
    <property type="match status" value="1"/>
</dbReference>
<dbReference type="InterPro" id="IPR002104">
    <property type="entry name" value="Integrase_catalytic"/>
</dbReference>
<dbReference type="InterPro" id="IPR025269">
    <property type="entry name" value="SAM-like_dom"/>
</dbReference>
<dbReference type="InterPro" id="IPR013762">
    <property type="entry name" value="Integrase-like_cat_sf"/>
</dbReference>
<gene>
    <name evidence="8" type="ORF">K8V70_00625</name>
</gene>
<sequence>MATYSKGSLRERSKGHWQARFCRTDRNGSSIVTRSFEATSRRAATLIMEDIRRELIEQDGDGASSRELIAYMLDYVDERERSQQIEASTATNYRSSIKHLARYLEGYSIEEITPENVMDVQAALLADGLVADTVAKDHRFFKQVMDCACEMGHIHRSPFNKATKPPKRRKPRPNALDERSRSMLLSVLDASPTTKQSVAARLGLLAGLRREEVAGLRWGDVDLVANRIRVGRAVGVSNGRPYLKGTKTEAGEREVVLEKGLADTLRSLRSSLGASARGDRYVLGDGDSFYTPDRITKDFTSLAKAMNLIGTAGKRATFHDLRDTFATHLISQGVNVKTVSYLLGHANAAMTLNVYTSNTPAGMESAAEALEGLAG</sequence>
<dbReference type="Gene3D" id="1.10.150.130">
    <property type="match status" value="1"/>
</dbReference>
<dbReference type="InterPro" id="IPR011010">
    <property type="entry name" value="DNA_brk_join_enz"/>
</dbReference>
<name>A0A921LSN9_9ACTN</name>
<dbReference type="InterPro" id="IPR010998">
    <property type="entry name" value="Integrase_recombinase_N"/>
</dbReference>
<dbReference type="RefSeq" id="WP_273188511.1">
    <property type="nucleotide sequence ID" value="NZ_DYUZ01000005.1"/>
</dbReference>
<evidence type="ECO:0000313" key="8">
    <source>
        <dbReference type="EMBL" id="HJG36361.1"/>
    </source>
</evidence>
<proteinExistence type="inferred from homology"/>
<dbReference type="Gene3D" id="1.10.443.10">
    <property type="entry name" value="Intergrase catalytic core"/>
    <property type="match status" value="1"/>
</dbReference>
<keyword evidence="2 4" id="KW-0238">DNA-binding</keyword>
<evidence type="ECO:0000256" key="5">
    <source>
        <dbReference type="SAM" id="MobiDB-lite"/>
    </source>
</evidence>
<dbReference type="GO" id="GO:0003677">
    <property type="term" value="F:DNA binding"/>
    <property type="evidence" value="ECO:0007669"/>
    <property type="project" value="UniProtKB-UniRule"/>
</dbReference>
<dbReference type="PROSITE" id="PS51898">
    <property type="entry name" value="TYR_RECOMBINASE"/>
    <property type="match status" value="1"/>
</dbReference>
<comment type="caution">
    <text evidence="8">The sequence shown here is derived from an EMBL/GenBank/DDBJ whole genome shotgun (WGS) entry which is preliminary data.</text>
</comment>
<organism evidence="8 9">
    <name type="scientific">Enorma phocaeensis</name>
    <dbReference type="NCBI Taxonomy" id="1871019"/>
    <lineage>
        <taxon>Bacteria</taxon>
        <taxon>Bacillati</taxon>
        <taxon>Actinomycetota</taxon>
        <taxon>Coriobacteriia</taxon>
        <taxon>Coriobacteriales</taxon>
        <taxon>Coriobacteriaceae</taxon>
        <taxon>Enorma</taxon>
    </lineage>
</organism>
<feature type="compositionally biased region" description="Basic residues" evidence="5">
    <location>
        <begin position="157"/>
        <end position="172"/>
    </location>
</feature>
<feature type="domain" description="Core-binding (CB)" evidence="7">
    <location>
        <begin position="63"/>
        <end position="149"/>
    </location>
</feature>
<dbReference type="PANTHER" id="PTHR30349">
    <property type="entry name" value="PHAGE INTEGRASE-RELATED"/>
    <property type="match status" value="1"/>
</dbReference>
<dbReference type="GO" id="GO:0015074">
    <property type="term" value="P:DNA integration"/>
    <property type="evidence" value="ECO:0007669"/>
    <property type="project" value="InterPro"/>
</dbReference>
<feature type="region of interest" description="Disordered" evidence="5">
    <location>
        <begin position="157"/>
        <end position="178"/>
    </location>
</feature>
<accession>A0A921LSN9</accession>
<dbReference type="SUPFAM" id="SSF56349">
    <property type="entry name" value="DNA breaking-rejoining enzymes"/>
    <property type="match status" value="1"/>
</dbReference>
<evidence type="ECO:0000256" key="2">
    <source>
        <dbReference type="ARBA" id="ARBA00023125"/>
    </source>
</evidence>
<dbReference type="EMBL" id="DYUZ01000005">
    <property type="protein sequence ID" value="HJG36361.1"/>
    <property type="molecule type" value="Genomic_DNA"/>
</dbReference>
<dbReference type="AlphaFoldDB" id="A0A921LSN9"/>
<reference evidence="8" key="2">
    <citation type="submission" date="2021-09" db="EMBL/GenBank/DDBJ databases">
        <authorList>
            <person name="Gilroy R."/>
        </authorList>
    </citation>
    <scope>NUCLEOTIDE SEQUENCE</scope>
    <source>
        <strain evidence="8">ChiHjej13B12-9602</strain>
    </source>
</reference>
<protein>
    <submittedName>
        <fullName evidence="8">Site-specific integrase</fullName>
    </submittedName>
</protein>
<evidence type="ECO:0000313" key="9">
    <source>
        <dbReference type="Proteomes" id="UP000753256"/>
    </source>
</evidence>
<feature type="domain" description="Tyr recombinase" evidence="6">
    <location>
        <begin position="171"/>
        <end position="368"/>
    </location>
</feature>
<dbReference type="CDD" id="cd01189">
    <property type="entry name" value="INT_ICEBs1_C_like"/>
    <property type="match status" value="1"/>
</dbReference>
<dbReference type="GO" id="GO:0006310">
    <property type="term" value="P:DNA recombination"/>
    <property type="evidence" value="ECO:0007669"/>
    <property type="project" value="UniProtKB-KW"/>
</dbReference>
<dbReference type="Proteomes" id="UP000753256">
    <property type="component" value="Unassembled WGS sequence"/>
</dbReference>
<keyword evidence="3" id="KW-0233">DNA recombination</keyword>
<evidence type="ECO:0000259" key="7">
    <source>
        <dbReference type="PROSITE" id="PS51900"/>
    </source>
</evidence>
<dbReference type="InterPro" id="IPR044068">
    <property type="entry name" value="CB"/>
</dbReference>
<dbReference type="InterPro" id="IPR050090">
    <property type="entry name" value="Tyrosine_recombinase_XerCD"/>
</dbReference>
<reference evidence="8" key="1">
    <citation type="journal article" date="2021" name="PeerJ">
        <title>Extensive microbial diversity within the chicken gut microbiome revealed by metagenomics and culture.</title>
        <authorList>
            <person name="Gilroy R."/>
            <person name="Ravi A."/>
            <person name="Getino M."/>
            <person name="Pursley I."/>
            <person name="Horton D.L."/>
            <person name="Alikhan N.F."/>
            <person name="Baker D."/>
            <person name="Gharbi K."/>
            <person name="Hall N."/>
            <person name="Watson M."/>
            <person name="Adriaenssens E.M."/>
            <person name="Foster-Nyarko E."/>
            <person name="Jarju S."/>
            <person name="Secka A."/>
            <person name="Antonio M."/>
            <person name="Oren A."/>
            <person name="Chaudhuri R.R."/>
            <person name="La Ragione R."/>
            <person name="Hildebrand F."/>
            <person name="Pallen M.J."/>
        </authorList>
    </citation>
    <scope>NUCLEOTIDE SEQUENCE</scope>
    <source>
        <strain evidence="8">ChiHjej13B12-9602</strain>
    </source>
</reference>
<evidence type="ECO:0000256" key="4">
    <source>
        <dbReference type="PROSITE-ProRule" id="PRU01248"/>
    </source>
</evidence>
<dbReference type="PROSITE" id="PS51900">
    <property type="entry name" value="CB"/>
    <property type="match status" value="1"/>
</dbReference>